<accession>A0A1B1E1Q8</accession>
<dbReference type="GeneID" id="30909910"/>
<evidence type="ECO:0000313" key="1">
    <source>
        <dbReference type="EMBL" id="ANQ08972.1"/>
    </source>
</evidence>
<name>A0A1B1E1Q8_9APIC</name>
<keyword evidence="2" id="KW-1185">Reference proteome</keyword>
<evidence type="ECO:0000313" key="2">
    <source>
        <dbReference type="Proteomes" id="UP000092716"/>
    </source>
</evidence>
<dbReference type="VEuPathDB" id="PlasmoDB:PCOAH_00031790"/>
<reference evidence="2" key="1">
    <citation type="submission" date="2016-06" db="EMBL/GenBank/DDBJ databases">
        <title>First high quality genome sequence of Plasmodium coatneyi using continuous long reads from single molecule, real-time sequencing.</title>
        <authorList>
            <person name="Chien J.-T."/>
            <person name="Pakala S.B."/>
            <person name="Geraldo J.A."/>
            <person name="Lapp S.A."/>
            <person name="Barnwell J.W."/>
            <person name="Kissinger J.C."/>
            <person name="Galinski M.R."/>
            <person name="Humphrey J.C."/>
        </authorList>
    </citation>
    <scope>NUCLEOTIDE SEQUENCE [LARGE SCALE GENOMIC DNA]</scope>
    <source>
        <strain evidence="2">Hackeri</strain>
    </source>
</reference>
<dbReference type="AlphaFoldDB" id="A0A1B1E1Q8"/>
<sequence>MPDAVGGTSLTVTSQLEDANIYIMHVPKLKDAKSEVLFYDKFNKETDTCAGESAVESIKGYLGSSLNYANKGNDIDKIGKAICYVDKMYKGTDAHPYKKELCHALYFWIGDILFNNVKDSDSLSLIISMICEQLHNSYTQHGCEIICETIGKDLFLKRKTIFDYYHDYSVIQTAILNHEEAPCAQLYSQYLDAIIPIYEGVRSGCGGVPTSGSYCEQFKKCLMILMIQNSCN</sequence>
<dbReference type="EMBL" id="CP016249">
    <property type="protein sequence ID" value="ANQ08972.1"/>
    <property type="molecule type" value="Genomic_DNA"/>
</dbReference>
<organism evidence="1 2">
    <name type="scientific">Plasmodium coatneyi</name>
    <dbReference type="NCBI Taxonomy" id="208452"/>
    <lineage>
        <taxon>Eukaryota</taxon>
        <taxon>Sar</taxon>
        <taxon>Alveolata</taxon>
        <taxon>Apicomplexa</taxon>
        <taxon>Aconoidasida</taxon>
        <taxon>Haemosporida</taxon>
        <taxon>Plasmodiidae</taxon>
        <taxon>Plasmodium</taxon>
    </lineage>
</organism>
<protein>
    <submittedName>
        <fullName evidence="1">Variable surface protein Vir7-like protein</fullName>
    </submittedName>
</protein>
<proteinExistence type="predicted"/>
<dbReference type="OrthoDB" id="380569at2759"/>
<dbReference type="Proteomes" id="UP000092716">
    <property type="component" value="Chromosome 11"/>
</dbReference>
<gene>
    <name evidence="1" type="ORF">PCOAH_00031790</name>
</gene>
<dbReference type="RefSeq" id="XP_019915667.1">
    <property type="nucleotide sequence ID" value="XM_020059979.1"/>
</dbReference>
<dbReference type="InterPro" id="IPR008780">
    <property type="entry name" value="Plasmodium_Vir"/>
</dbReference>
<dbReference type="Pfam" id="PF05795">
    <property type="entry name" value="Plasmodium_Vir"/>
    <property type="match status" value="1"/>
</dbReference>
<dbReference type="KEGG" id="pcot:PCOAH_00031790"/>